<organism evidence="1 2">
    <name type="scientific">Fusarium redolens</name>
    <dbReference type="NCBI Taxonomy" id="48865"/>
    <lineage>
        <taxon>Eukaryota</taxon>
        <taxon>Fungi</taxon>
        <taxon>Dikarya</taxon>
        <taxon>Ascomycota</taxon>
        <taxon>Pezizomycotina</taxon>
        <taxon>Sordariomycetes</taxon>
        <taxon>Hypocreomycetidae</taxon>
        <taxon>Hypocreales</taxon>
        <taxon>Nectriaceae</taxon>
        <taxon>Fusarium</taxon>
        <taxon>Fusarium redolens species complex</taxon>
    </lineage>
</organism>
<reference evidence="1" key="1">
    <citation type="journal article" date="2021" name="Nat. Commun.">
        <title>Genetic determinants of endophytism in the Arabidopsis root mycobiome.</title>
        <authorList>
            <person name="Mesny F."/>
            <person name="Miyauchi S."/>
            <person name="Thiergart T."/>
            <person name="Pickel B."/>
            <person name="Atanasova L."/>
            <person name="Karlsson M."/>
            <person name="Huettel B."/>
            <person name="Barry K.W."/>
            <person name="Haridas S."/>
            <person name="Chen C."/>
            <person name="Bauer D."/>
            <person name="Andreopoulos W."/>
            <person name="Pangilinan J."/>
            <person name="LaButti K."/>
            <person name="Riley R."/>
            <person name="Lipzen A."/>
            <person name="Clum A."/>
            <person name="Drula E."/>
            <person name="Henrissat B."/>
            <person name="Kohler A."/>
            <person name="Grigoriev I.V."/>
            <person name="Martin F.M."/>
            <person name="Hacquard S."/>
        </authorList>
    </citation>
    <scope>NUCLEOTIDE SEQUENCE</scope>
    <source>
        <strain evidence="1">MPI-CAGE-AT-0023</strain>
    </source>
</reference>
<dbReference type="OrthoDB" id="5101510at2759"/>
<dbReference type="AlphaFoldDB" id="A0A9P9G8M0"/>
<dbReference type="GeneID" id="70220625"/>
<accession>A0A9P9G8M0</accession>
<comment type="caution">
    <text evidence="1">The sequence shown here is derived from an EMBL/GenBank/DDBJ whole genome shotgun (WGS) entry which is preliminary data.</text>
</comment>
<evidence type="ECO:0000313" key="1">
    <source>
        <dbReference type="EMBL" id="KAH7234993.1"/>
    </source>
</evidence>
<dbReference type="RefSeq" id="XP_046044758.1">
    <property type="nucleotide sequence ID" value="XM_046190671.1"/>
</dbReference>
<protein>
    <submittedName>
        <fullName evidence="1">Uncharacterized protein</fullName>
    </submittedName>
</protein>
<proteinExistence type="predicted"/>
<dbReference type="Proteomes" id="UP000720189">
    <property type="component" value="Unassembled WGS sequence"/>
</dbReference>
<keyword evidence="2" id="KW-1185">Reference proteome</keyword>
<sequence>MESISNKFGYNRGAIILDAFSIVTNHDQQELSSTDRDTLEQAVDDIMLVLGRMEGLTFVEFEVLVAYAARIDPTEQLNFLDTLVDIIRASRKVDSFTEYDKKFLNFVEGIRNGLAAARGANFGVSVQPWQNAHIAPYVHDQGLAAVDFMQAPSGETTRTWKSEFEEVSEAGTYTRSVVETVTGDTSMSGGFYTTMSMTSSSFTPSNVPMLDSCETSVDIKQSIEDSAEMTPEGGFDEGRFRSTLEGMSSLRFESEPPVHLPYWMA</sequence>
<evidence type="ECO:0000313" key="2">
    <source>
        <dbReference type="Proteomes" id="UP000720189"/>
    </source>
</evidence>
<dbReference type="EMBL" id="JAGMUX010000017">
    <property type="protein sequence ID" value="KAH7234993.1"/>
    <property type="molecule type" value="Genomic_DNA"/>
</dbReference>
<gene>
    <name evidence="1" type="ORF">BKA55DRAFT_544177</name>
</gene>
<name>A0A9P9G8M0_FUSRE</name>